<accession>A0A6J4LWE4</accession>
<feature type="compositionally biased region" description="Basic residues" evidence="1">
    <location>
        <begin position="77"/>
        <end position="87"/>
    </location>
</feature>
<gene>
    <name evidence="2" type="ORF">AVDCRST_MAG07-2307</name>
</gene>
<feature type="non-terminal residue" evidence="2">
    <location>
        <position position="1"/>
    </location>
</feature>
<dbReference type="EMBL" id="CADCUB010000113">
    <property type="protein sequence ID" value="CAA9339898.1"/>
    <property type="molecule type" value="Genomic_DNA"/>
</dbReference>
<evidence type="ECO:0000256" key="1">
    <source>
        <dbReference type="SAM" id="MobiDB-lite"/>
    </source>
</evidence>
<name>A0A6J4LWE4_9ACTN</name>
<feature type="region of interest" description="Disordered" evidence="1">
    <location>
        <begin position="1"/>
        <end position="94"/>
    </location>
</feature>
<proteinExistence type="predicted"/>
<feature type="non-terminal residue" evidence="2">
    <location>
        <position position="94"/>
    </location>
</feature>
<feature type="compositionally biased region" description="Basic and acidic residues" evidence="1">
    <location>
        <begin position="28"/>
        <end position="40"/>
    </location>
</feature>
<protein>
    <submittedName>
        <fullName evidence="2">Uncharacterized protein</fullName>
    </submittedName>
</protein>
<organism evidence="2">
    <name type="scientific">uncultured Frankineae bacterium</name>
    <dbReference type="NCBI Taxonomy" id="437475"/>
    <lineage>
        <taxon>Bacteria</taxon>
        <taxon>Bacillati</taxon>
        <taxon>Actinomycetota</taxon>
        <taxon>Actinomycetes</taxon>
        <taxon>Frankiales</taxon>
        <taxon>environmental samples</taxon>
    </lineage>
</organism>
<feature type="compositionally biased region" description="Basic residues" evidence="1">
    <location>
        <begin position="57"/>
        <end position="66"/>
    </location>
</feature>
<sequence length="94" mass="10263">DPAHAPGPARRHRPRGEPGGRGGGARPDVVRRTGRAEQRDPRHRSRTGRRAAVAGGGRRHLRRRPAGRGQREPPGRGGRRVRRHRARAPGPPGL</sequence>
<reference evidence="2" key="1">
    <citation type="submission" date="2020-02" db="EMBL/GenBank/DDBJ databases">
        <authorList>
            <person name="Meier V. D."/>
        </authorList>
    </citation>
    <scope>NUCLEOTIDE SEQUENCE</scope>
    <source>
        <strain evidence="2">AVDCRST_MAG07</strain>
    </source>
</reference>
<dbReference type="AlphaFoldDB" id="A0A6J4LWE4"/>
<evidence type="ECO:0000313" key="2">
    <source>
        <dbReference type="EMBL" id="CAA9339898.1"/>
    </source>
</evidence>